<feature type="signal peptide" evidence="11">
    <location>
        <begin position="1"/>
        <end position="32"/>
    </location>
</feature>
<comment type="caution">
    <text evidence="12">The sequence shown here is derived from an EMBL/GenBank/DDBJ whole genome shotgun (WGS) entry which is preliminary data.</text>
</comment>
<comment type="catalytic activity">
    <reaction evidence="8 9">
        <text>an N-terminal (5-L-glutamyl)-[peptide] + an alpha-amino acid = 5-L-glutamyl amino acid + an N-terminal L-alpha-aminoacyl-[peptide]</text>
        <dbReference type="Rhea" id="RHEA:23904"/>
        <dbReference type="Rhea" id="RHEA-COMP:9780"/>
        <dbReference type="Rhea" id="RHEA-COMP:9795"/>
        <dbReference type="ChEBI" id="CHEBI:77644"/>
        <dbReference type="ChEBI" id="CHEBI:78597"/>
        <dbReference type="ChEBI" id="CHEBI:78599"/>
        <dbReference type="ChEBI" id="CHEBI:78608"/>
        <dbReference type="EC" id="2.3.2.2"/>
    </reaction>
</comment>
<comment type="catalytic activity">
    <reaction evidence="2 9">
        <text>glutathione + H2O = L-cysteinylglycine + L-glutamate</text>
        <dbReference type="Rhea" id="RHEA:28807"/>
        <dbReference type="ChEBI" id="CHEBI:15377"/>
        <dbReference type="ChEBI" id="CHEBI:29985"/>
        <dbReference type="ChEBI" id="CHEBI:57925"/>
        <dbReference type="ChEBI" id="CHEBI:61694"/>
        <dbReference type="EC" id="3.4.19.13"/>
    </reaction>
</comment>
<gene>
    <name evidence="12" type="primary">ggt</name>
    <name evidence="12" type="ORF">ACFQO6_11910</name>
</gene>
<reference evidence="13" key="1">
    <citation type="journal article" date="2019" name="Int. J. Syst. Evol. Microbiol.">
        <title>The Global Catalogue of Microorganisms (GCM) 10K type strain sequencing project: providing services to taxonomists for standard genome sequencing and annotation.</title>
        <authorList>
            <consortium name="The Broad Institute Genomics Platform"/>
            <consortium name="The Broad Institute Genome Sequencing Center for Infectious Disease"/>
            <person name="Wu L."/>
            <person name="Ma J."/>
        </authorList>
    </citation>
    <scope>NUCLEOTIDE SEQUENCE [LARGE SCALE GENOMIC DNA]</scope>
    <source>
        <strain evidence="13">FCH27</strain>
    </source>
</reference>
<keyword evidence="11" id="KW-0732">Signal</keyword>
<dbReference type="SUPFAM" id="SSF56235">
    <property type="entry name" value="N-terminal nucleophile aminohydrolases (Ntn hydrolases)"/>
    <property type="match status" value="1"/>
</dbReference>
<dbReference type="InterPro" id="IPR051792">
    <property type="entry name" value="GGT_bact"/>
</dbReference>
<sequence>MPHFSSRIAATASAASSLAVAAALLVPPVTSAASAAPSASDERARPTAKIPTAVGTGGAISTVDPEASAAGLKVLRQGGNAVDAAVAAAATLGVTEPYSAGIGGGGYFVYYNARTGKVRTIDGRETAPATMPTDAFIDPATGKPWNFTPELVTSGVSVGTPGTPATWDRALDRWGTLTLDEALRPAIKVATRGFEVDETFRQQTLDNEIRFRAFKATRKLFLPGGDAPQVGSVFKNPQLARTYTRLGQQGLPYFYRGKLAALMVDVVRHPRTTSTTKLPVPPGHLSRKDLRTYSVKDQRPTKISYRGHDIYGMAPSSSGGTTVGEALNILERYPLGTLGTTSALHHYLEASALAFADRGKYVGDPAFVDVPTKQLLDDTYAAERACAINPAKAMPKPTAAGDVTSYDGVCAPATTKGAVDADTENISTTNLTVADKWGNVVEYTLTIEQTGGSGQVVPRHGFLLNNELTDFSTVYDAADPNRIQPGKRPRSSMSPTIVLKDGKPFLALGSPGGSTIITTVLQMVMNRIDLGMSIEEAIAAPRATQRNGVNTTAEPAFISAYGPALSALGHTLVPAGDAFTSAAEIGAATAIEFGPGGLMTAVAEPTRRGGGAARVVDRQ</sequence>
<evidence type="ECO:0000256" key="1">
    <source>
        <dbReference type="ARBA" id="ARBA00001049"/>
    </source>
</evidence>
<evidence type="ECO:0000256" key="11">
    <source>
        <dbReference type="SAM" id="SignalP"/>
    </source>
</evidence>
<comment type="pathway">
    <text evidence="9">Sulfur metabolism; glutathione metabolism.</text>
</comment>
<dbReference type="Gene3D" id="3.60.20.40">
    <property type="match status" value="1"/>
</dbReference>
<evidence type="ECO:0000256" key="8">
    <source>
        <dbReference type="ARBA" id="ARBA00047417"/>
    </source>
</evidence>
<organism evidence="12 13">
    <name type="scientific">Nocardioides astragali</name>
    <dbReference type="NCBI Taxonomy" id="1776736"/>
    <lineage>
        <taxon>Bacteria</taxon>
        <taxon>Bacillati</taxon>
        <taxon>Actinomycetota</taxon>
        <taxon>Actinomycetes</taxon>
        <taxon>Propionibacteriales</taxon>
        <taxon>Nocardioidaceae</taxon>
        <taxon>Nocardioides</taxon>
    </lineage>
</organism>
<dbReference type="EC" id="3.4.19.13" evidence="9"/>
<keyword evidence="5 9" id="KW-0378">Hydrolase</keyword>
<dbReference type="Gene3D" id="1.10.246.130">
    <property type="match status" value="1"/>
</dbReference>
<keyword evidence="4 9" id="KW-0808">Transferase</keyword>
<dbReference type="InterPro" id="IPR043137">
    <property type="entry name" value="GGT_ssub_C"/>
</dbReference>
<dbReference type="Pfam" id="PF01019">
    <property type="entry name" value="G_glu_transpept"/>
    <property type="match status" value="1"/>
</dbReference>
<evidence type="ECO:0000256" key="6">
    <source>
        <dbReference type="ARBA" id="ARBA00023145"/>
    </source>
</evidence>
<dbReference type="InterPro" id="IPR000101">
    <property type="entry name" value="GGT_peptidase"/>
</dbReference>
<feature type="chain" id="PRO_5046714630" description="Glutathione hydrolase proenzyme" evidence="11">
    <location>
        <begin position="33"/>
        <end position="619"/>
    </location>
</feature>
<evidence type="ECO:0000256" key="10">
    <source>
        <dbReference type="SAM" id="MobiDB-lite"/>
    </source>
</evidence>
<dbReference type="InterPro" id="IPR029055">
    <property type="entry name" value="Ntn_hydrolases_N"/>
</dbReference>
<keyword evidence="9" id="KW-0317">Glutathione biosynthesis</keyword>
<dbReference type="PANTHER" id="PTHR43199:SF1">
    <property type="entry name" value="GLUTATHIONE HYDROLASE PROENZYME"/>
    <property type="match status" value="1"/>
</dbReference>
<comment type="similarity">
    <text evidence="3 9">Belongs to the gamma-glutamyltransferase family.</text>
</comment>
<evidence type="ECO:0000256" key="3">
    <source>
        <dbReference type="ARBA" id="ARBA00009381"/>
    </source>
</evidence>
<dbReference type="RefSeq" id="WP_255888501.1">
    <property type="nucleotide sequence ID" value="NZ_JAFMZM010000001.1"/>
</dbReference>
<feature type="region of interest" description="Disordered" evidence="10">
    <location>
        <begin position="35"/>
        <end position="56"/>
    </location>
</feature>
<evidence type="ECO:0000256" key="5">
    <source>
        <dbReference type="ARBA" id="ARBA00022801"/>
    </source>
</evidence>
<protein>
    <recommendedName>
        <fullName evidence="9">Glutathione hydrolase proenzyme</fullName>
        <ecNumber evidence="9">2.3.2.2</ecNumber>
        <ecNumber evidence="9">3.4.19.13</ecNumber>
    </recommendedName>
    <component>
        <recommendedName>
            <fullName evidence="9">Glutathione hydrolase large chain</fullName>
        </recommendedName>
    </component>
    <component>
        <recommendedName>
            <fullName evidence="9">Glutathione hydrolase small chain</fullName>
        </recommendedName>
    </component>
</protein>
<comment type="subunit">
    <text evidence="9">This enzyme consists of two polypeptide chains, which are synthesized in precursor form from a single polypeptide.</text>
</comment>
<dbReference type="Proteomes" id="UP001596524">
    <property type="component" value="Unassembled WGS sequence"/>
</dbReference>
<dbReference type="InterPro" id="IPR043138">
    <property type="entry name" value="GGT_lsub"/>
</dbReference>
<accession>A0ABW2N580</accession>
<comment type="PTM">
    <text evidence="9">Cleaved by autocatalysis into a large and a small subunit.</text>
</comment>
<dbReference type="GO" id="GO:0103068">
    <property type="term" value="F:leukotriene C4 gamma-glutamyl transferase activity"/>
    <property type="evidence" value="ECO:0007669"/>
    <property type="project" value="UniProtKB-EC"/>
</dbReference>
<evidence type="ECO:0000256" key="2">
    <source>
        <dbReference type="ARBA" id="ARBA00001089"/>
    </source>
</evidence>
<name>A0ABW2N580_9ACTN</name>
<keyword evidence="6 9" id="KW-0865">Zymogen</keyword>
<dbReference type="EC" id="2.3.2.2" evidence="9"/>
<evidence type="ECO:0000256" key="7">
    <source>
        <dbReference type="ARBA" id="ARBA00023315"/>
    </source>
</evidence>
<dbReference type="PANTHER" id="PTHR43199">
    <property type="entry name" value="GLUTATHIONE HYDROLASE"/>
    <property type="match status" value="1"/>
</dbReference>
<proteinExistence type="inferred from homology"/>
<dbReference type="EMBL" id="JBHTCH010000014">
    <property type="protein sequence ID" value="MFC7360979.1"/>
    <property type="molecule type" value="Genomic_DNA"/>
</dbReference>
<dbReference type="PRINTS" id="PR01210">
    <property type="entry name" value="GGTRANSPTASE"/>
</dbReference>
<keyword evidence="7 9" id="KW-0012">Acyltransferase</keyword>
<evidence type="ECO:0000313" key="13">
    <source>
        <dbReference type="Proteomes" id="UP001596524"/>
    </source>
</evidence>
<evidence type="ECO:0000256" key="9">
    <source>
        <dbReference type="RuleBase" id="RU368036"/>
    </source>
</evidence>
<comment type="catalytic activity">
    <reaction evidence="1 9">
        <text>an S-substituted glutathione + H2O = an S-substituted L-cysteinylglycine + L-glutamate</text>
        <dbReference type="Rhea" id="RHEA:59468"/>
        <dbReference type="ChEBI" id="CHEBI:15377"/>
        <dbReference type="ChEBI" id="CHEBI:29985"/>
        <dbReference type="ChEBI" id="CHEBI:90779"/>
        <dbReference type="ChEBI" id="CHEBI:143103"/>
        <dbReference type="EC" id="3.4.19.13"/>
    </reaction>
</comment>
<keyword evidence="13" id="KW-1185">Reference proteome</keyword>
<evidence type="ECO:0000256" key="4">
    <source>
        <dbReference type="ARBA" id="ARBA00022679"/>
    </source>
</evidence>
<dbReference type="NCBIfam" id="TIGR00066">
    <property type="entry name" value="g_glut_trans"/>
    <property type="match status" value="1"/>
</dbReference>
<evidence type="ECO:0000313" key="12">
    <source>
        <dbReference type="EMBL" id="MFC7360979.1"/>
    </source>
</evidence>